<keyword evidence="2 5" id="KW-0812">Transmembrane</keyword>
<feature type="transmembrane region" description="Helical" evidence="5">
    <location>
        <begin position="234"/>
        <end position="257"/>
    </location>
</feature>
<dbReference type="InterPro" id="IPR005829">
    <property type="entry name" value="Sugar_transporter_CS"/>
</dbReference>
<name>A0ABT4AQJ6_9ACTN</name>
<evidence type="ECO:0000256" key="3">
    <source>
        <dbReference type="ARBA" id="ARBA00022989"/>
    </source>
</evidence>
<comment type="caution">
    <text evidence="7">The sequence shown here is derived from an EMBL/GenBank/DDBJ whole genome shotgun (WGS) entry which is preliminary data.</text>
</comment>
<evidence type="ECO:0000256" key="5">
    <source>
        <dbReference type="SAM" id="Phobius"/>
    </source>
</evidence>
<feature type="transmembrane region" description="Helical" evidence="5">
    <location>
        <begin position="363"/>
        <end position="385"/>
    </location>
</feature>
<proteinExistence type="predicted"/>
<keyword evidence="3 5" id="KW-1133">Transmembrane helix</keyword>
<gene>
    <name evidence="7" type="ORF">OWR29_00740</name>
</gene>
<dbReference type="InterPro" id="IPR036259">
    <property type="entry name" value="MFS_trans_sf"/>
</dbReference>
<evidence type="ECO:0000256" key="4">
    <source>
        <dbReference type="ARBA" id="ARBA00023136"/>
    </source>
</evidence>
<dbReference type="RefSeq" id="WP_267560251.1">
    <property type="nucleotide sequence ID" value="NZ_JAPNTZ010000001.1"/>
</dbReference>
<accession>A0ABT4AQJ6</accession>
<organism evidence="7 8">
    <name type="scientific">Paractinoplanes pyxinae</name>
    <dbReference type="NCBI Taxonomy" id="2997416"/>
    <lineage>
        <taxon>Bacteria</taxon>
        <taxon>Bacillati</taxon>
        <taxon>Actinomycetota</taxon>
        <taxon>Actinomycetes</taxon>
        <taxon>Micromonosporales</taxon>
        <taxon>Micromonosporaceae</taxon>
        <taxon>Paractinoplanes</taxon>
    </lineage>
</organism>
<feature type="transmembrane region" description="Helical" evidence="5">
    <location>
        <begin position="181"/>
        <end position="198"/>
    </location>
</feature>
<feature type="transmembrane region" description="Helical" evidence="5">
    <location>
        <begin position="330"/>
        <end position="351"/>
    </location>
</feature>
<sequence length="413" mass="43681">MDEQSVLARAEAPARSRYAVAAIPLALLGWSIALVPPLAVTIALRLRELDVDGAAANLGLVLGVGAFFSFVTNPLAGRLSDRTMSRFGMRKPWIFSGAVIGYAGIAVIAYAPNVPVVLLGWSVAQIGLNFSLAALIALLPDQVEPGRRGRVASFISLAQNVGGVGATFLVQLFPIGPLQSLVPSLFGVVLMLAVVAPIRDKVRTEQPVDRLDVKTLFGSFVFNPRRYPDLGWAWLTRFFLNTTQFTATSYLTYFLIAEFGVSDDEAPTMVFQAVLVNAVGLLLVTPVLGWLSDKLGRRKPFVILSSLIATVGLTVIAISSTIPVMLLGQFILGAGVGAFFAVELALIADVLPSEQDAGKDLGVANLAQSLPQSLIPIAAPGVIAAFGYPGLFLGGALFGILGALGVTRVRRVR</sequence>
<evidence type="ECO:0000259" key="6">
    <source>
        <dbReference type="PROSITE" id="PS50850"/>
    </source>
</evidence>
<dbReference type="Gene3D" id="1.20.1250.20">
    <property type="entry name" value="MFS general substrate transporter like domains"/>
    <property type="match status" value="2"/>
</dbReference>
<dbReference type="PANTHER" id="PTHR23528">
    <property type="match status" value="1"/>
</dbReference>
<feature type="transmembrane region" description="Helical" evidence="5">
    <location>
        <begin position="391"/>
        <end position="409"/>
    </location>
</feature>
<protein>
    <submittedName>
        <fullName evidence="7">MFS transporter</fullName>
    </submittedName>
</protein>
<keyword evidence="4 5" id="KW-0472">Membrane</keyword>
<evidence type="ECO:0000313" key="7">
    <source>
        <dbReference type="EMBL" id="MCY1136505.1"/>
    </source>
</evidence>
<feature type="transmembrane region" description="Helical" evidence="5">
    <location>
        <begin position="269"/>
        <end position="289"/>
    </location>
</feature>
<dbReference type="InterPro" id="IPR011701">
    <property type="entry name" value="MFS"/>
</dbReference>
<keyword evidence="8" id="KW-1185">Reference proteome</keyword>
<feature type="transmembrane region" description="Helical" evidence="5">
    <location>
        <begin position="118"/>
        <end position="139"/>
    </location>
</feature>
<reference evidence="7" key="1">
    <citation type="submission" date="2022-11" db="EMBL/GenBank/DDBJ databases">
        <authorList>
            <person name="Somphong A."/>
            <person name="Phongsopitanun W."/>
        </authorList>
    </citation>
    <scope>NUCLEOTIDE SEQUENCE</scope>
    <source>
        <strain evidence="7">Pm04-4</strain>
    </source>
</reference>
<evidence type="ECO:0000313" key="8">
    <source>
        <dbReference type="Proteomes" id="UP001151002"/>
    </source>
</evidence>
<dbReference type="SUPFAM" id="SSF103473">
    <property type="entry name" value="MFS general substrate transporter"/>
    <property type="match status" value="1"/>
</dbReference>
<feature type="transmembrane region" description="Helical" evidence="5">
    <location>
        <begin position="54"/>
        <end position="72"/>
    </location>
</feature>
<dbReference type="InterPro" id="IPR020846">
    <property type="entry name" value="MFS_dom"/>
</dbReference>
<feature type="transmembrane region" description="Helical" evidence="5">
    <location>
        <begin position="301"/>
        <end position="324"/>
    </location>
</feature>
<feature type="transmembrane region" description="Helical" evidence="5">
    <location>
        <begin position="151"/>
        <end position="175"/>
    </location>
</feature>
<dbReference type="PROSITE" id="PS50850">
    <property type="entry name" value="MFS"/>
    <property type="match status" value="1"/>
</dbReference>
<feature type="transmembrane region" description="Helical" evidence="5">
    <location>
        <begin position="93"/>
        <end position="112"/>
    </location>
</feature>
<feature type="transmembrane region" description="Helical" evidence="5">
    <location>
        <begin position="18"/>
        <end position="42"/>
    </location>
</feature>
<evidence type="ECO:0000256" key="1">
    <source>
        <dbReference type="ARBA" id="ARBA00004651"/>
    </source>
</evidence>
<dbReference type="PROSITE" id="PS00216">
    <property type="entry name" value="SUGAR_TRANSPORT_1"/>
    <property type="match status" value="1"/>
</dbReference>
<evidence type="ECO:0000256" key="2">
    <source>
        <dbReference type="ARBA" id="ARBA00022692"/>
    </source>
</evidence>
<dbReference type="Proteomes" id="UP001151002">
    <property type="component" value="Unassembled WGS sequence"/>
</dbReference>
<comment type="subcellular location">
    <subcellularLocation>
        <location evidence="1">Cell membrane</location>
        <topology evidence="1">Multi-pass membrane protein</topology>
    </subcellularLocation>
</comment>
<feature type="domain" description="Major facilitator superfamily (MFS) profile" evidence="6">
    <location>
        <begin position="17"/>
        <end position="413"/>
    </location>
</feature>
<dbReference type="Pfam" id="PF07690">
    <property type="entry name" value="MFS_1"/>
    <property type="match status" value="1"/>
</dbReference>
<dbReference type="PANTHER" id="PTHR23528:SF1">
    <property type="entry name" value="MAJOR FACILITATOR SUPERFAMILY (MFS) PROFILE DOMAIN-CONTAINING PROTEIN"/>
    <property type="match status" value="1"/>
</dbReference>
<dbReference type="CDD" id="cd06174">
    <property type="entry name" value="MFS"/>
    <property type="match status" value="1"/>
</dbReference>
<dbReference type="EMBL" id="JAPNTZ010000001">
    <property type="protein sequence ID" value="MCY1136505.1"/>
    <property type="molecule type" value="Genomic_DNA"/>
</dbReference>